<dbReference type="Proteomes" id="UP000887565">
    <property type="component" value="Unplaced"/>
</dbReference>
<keyword evidence="1" id="KW-1185">Reference proteome</keyword>
<protein>
    <submittedName>
        <fullName evidence="2">Uncharacterized protein</fullName>
    </submittedName>
</protein>
<evidence type="ECO:0000313" key="1">
    <source>
        <dbReference type="Proteomes" id="UP000887565"/>
    </source>
</evidence>
<name>A0A915KI77_ROMCU</name>
<accession>A0A915KI77</accession>
<evidence type="ECO:0000313" key="2">
    <source>
        <dbReference type="WBParaSite" id="nRc.2.0.1.t37609-RA"/>
    </source>
</evidence>
<sequence length="51" mass="6242">MKIFEQNSDYNEFLEFKRQNELQKWYQQMQQFQQQAVLQQCQPTQAITGPT</sequence>
<reference evidence="2" key="1">
    <citation type="submission" date="2022-11" db="UniProtKB">
        <authorList>
            <consortium name="WormBaseParasite"/>
        </authorList>
    </citation>
    <scope>IDENTIFICATION</scope>
</reference>
<proteinExistence type="predicted"/>
<dbReference type="AlphaFoldDB" id="A0A915KI77"/>
<organism evidence="1 2">
    <name type="scientific">Romanomermis culicivorax</name>
    <name type="common">Nematode worm</name>
    <dbReference type="NCBI Taxonomy" id="13658"/>
    <lineage>
        <taxon>Eukaryota</taxon>
        <taxon>Metazoa</taxon>
        <taxon>Ecdysozoa</taxon>
        <taxon>Nematoda</taxon>
        <taxon>Enoplea</taxon>
        <taxon>Dorylaimia</taxon>
        <taxon>Mermithida</taxon>
        <taxon>Mermithoidea</taxon>
        <taxon>Mermithidae</taxon>
        <taxon>Romanomermis</taxon>
    </lineage>
</organism>
<dbReference type="WBParaSite" id="nRc.2.0.1.t37609-RA">
    <property type="protein sequence ID" value="nRc.2.0.1.t37609-RA"/>
    <property type="gene ID" value="nRc.2.0.1.g37609"/>
</dbReference>